<dbReference type="InterPro" id="IPR011251">
    <property type="entry name" value="Luciferase-like_dom"/>
</dbReference>
<keyword evidence="2" id="KW-0503">Monooxygenase</keyword>
<dbReference type="GO" id="GO:0016705">
    <property type="term" value="F:oxidoreductase activity, acting on paired donors, with incorporation or reduction of molecular oxygen"/>
    <property type="evidence" value="ECO:0007669"/>
    <property type="project" value="InterPro"/>
</dbReference>
<accession>A0A0J6VDG5</accession>
<dbReference type="Proteomes" id="UP000036313">
    <property type="component" value="Unassembled WGS sequence"/>
</dbReference>
<organism evidence="2 3">
    <name type="scientific">Mycolicibacterium obuense</name>
    <dbReference type="NCBI Taxonomy" id="1807"/>
    <lineage>
        <taxon>Bacteria</taxon>
        <taxon>Bacillati</taxon>
        <taxon>Actinomycetota</taxon>
        <taxon>Actinomycetes</taxon>
        <taxon>Mycobacteriales</taxon>
        <taxon>Mycobacteriaceae</taxon>
        <taxon>Mycolicibacterium</taxon>
    </lineage>
</organism>
<sequence>MSESEGPSLKPALGRYGVWTGQPVTPEQAADIEKLGYGTVWVGASPAADLAFVEPILEKTETLQVATGIVNIWTADANEVAESYHRIEKAFPGRFLLGVGVGHPEHQQQYTKPYQALVDYLDVLDAAKVPTSRRVLAALGPKVLKLAAQRSAGAHPYLTTPVHTGQARELLGPTVLIAPEHKVVLTDDPAAAREVGRQTVDFYLGLSNYVNNWKRLGFTDDDLDRPGSDRFIDAVVAYGSPDEIAARLDEHLQAGADHVAIQVLGGGNELLSTLEELARPLGLAQS</sequence>
<dbReference type="Gene3D" id="3.20.20.30">
    <property type="entry name" value="Luciferase-like domain"/>
    <property type="match status" value="2"/>
</dbReference>
<proteinExistence type="predicted"/>
<feature type="domain" description="Luciferase-like" evidence="1">
    <location>
        <begin position="26"/>
        <end position="126"/>
    </location>
</feature>
<evidence type="ECO:0000313" key="3">
    <source>
        <dbReference type="Proteomes" id="UP000036313"/>
    </source>
</evidence>
<comment type="caution">
    <text evidence="2">The sequence shown here is derived from an EMBL/GenBank/DDBJ whole genome shotgun (WGS) entry which is preliminary data.</text>
</comment>
<dbReference type="GO" id="GO:0004497">
    <property type="term" value="F:monooxygenase activity"/>
    <property type="evidence" value="ECO:0007669"/>
    <property type="project" value="UniProtKB-KW"/>
</dbReference>
<dbReference type="InterPro" id="IPR050766">
    <property type="entry name" value="Bact_Lucif_Oxidored"/>
</dbReference>
<dbReference type="PANTHER" id="PTHR30137">
    <property type="entry name" value="LUCIFERASE-LIKE MONOOXYGENASE"/>
    <property type="match status" value="1"/>
</dbReference>
<dbReference type="Pfam" id="PF00296">
    <property type="entry name" value="Bac_luciferase"/>
    <property type="match status" value="1"/>
</dbReference>
<evidence type="ECO:0000259" key="1">
    <source>
        <dbReference type="Pfam" id="PF00296"/>
    </source>
</evidence>
<name>A0A0J6VDG5_9MYCO</name>
<dbReference type="InterPro" id="IPR019922">
    <property type="entry name" value="Lucif-like_OxRdatse_MSMEG_4141"/>
</dbReference>
<dbReference type="RefSeq" id="WP_048424696.1">
    <property type="nucleotide sequence ID" value="NZ_JYNU01000057.1"/>
</dbReference>
<dbReference type="PATRIC" id="fig|1807.14.peg.4486"/>
<dbReference type="GO" id="GO:0005829">
    <property type="term" value="C:cytosol"/>
    <property type="evidence" value="ECO:0007669"/>
    <property type="project" value="TreeGrafter"/>
</dbReference>
<evidence type="ECO:0000313" key="2">
    <source>
        <dbReference type="EMBL" id="KMO69030.1"/>
    </source>
</evidence>
<dbReference type="SUPFAM" id="SSF51679">
    <property type="entry name" value="Bacterial luciferase-like"/>
    <property type="match status" value="1"/>
</dbReference>
<dbReference type="AlphaFoldDB" id="A0A0J6VDG5"/>
<dbReference type="PANTHER" id="PTHR30137:SF18">
    <property type="entry name" value="CONSERVED PROTEIN"/>
    <property type="match status" value="1"/>
</dbReference>
<protein>
    <submittedName>
        <fullName evidence="2">Luciferase-like monooxygenase</fullName>
    </submittedName>
</protein>
<gene>
    <name evidence="2" type="ORF">MOBUDSM44075_04451</name>
</gene>
<dbReference type="InterPro" id="IPR036661">
    <property type="entry name" value="Luciferase-like_sf"/>
</dbReference>
<dbReference type="EMBL" id="JYNU01000057">
    <property type="protein sequence ID" value="KMO69030.1"/>
    <property type="molecule type" value="Genomic_DNA"/>
</dbReference>
<dbReference type="NCBIfam" id="TIGR03620">
    <property type="entry name" value="F420_MSMEG_4141"/>
    <property type="match status" value="1"/>
</dbReference>
<reference evidence="2 3" key="1">
    <citation type="journal article" date="2015" name="Genome Biol. Evol.">
        <title>Characterization of Three Mycobacterium spp. with Potential Use in Bioremediation by Genome Sequencing and Comparative Genomics.</title>
        <authorList>
            <person name="Das S."/>
            <person name="Pettersson B.M."/>
            <person name="Behra P.R."/>
            <person name="Ramesh M."/>
            <person name="Dasgupta S."/>
            <person name="Bhattacharya A."/>
            <person name="Kirsebom L.A."/>
        </authorList>
    </citation>
    <scope>NUCLEOTIDE SEQUENCE [LARGE SCALE GENOMIC DNA]</scope>
    <source>
        <strain evidence="2 3">DSM 44075</strain>
    </source>
</reference>
<keyword evidence="2" id="KW-0560">Oxidoreductase</keyword>